<dbReference type="GO" id="GO:0070967">
    <property type="term" value="F:coenzyme F420 binding"/>
    <property type="evidence" value="ECO:0007669"/>
    <property type="project" value="TreeGrafter"/>
</dbReference>
<accession>A0A8J3EWC6</accession>
<dbReference type="EMBL" id="BMHA01000001">
    <property type="protein sequence ID" value="GGI03355.1"/>
    <property type="molecule type" value="Genomic_DNA"/>
</dbReference>
<dbReference type="RefSeq" id="WP_205745397.1">
    <property type="nucleotide sequence ID" value="NZ_BMHA01000001.1"/>
</dbReference>
<dbReference type="GO" id="GO:0005829">
    <property type="term" value="C:cytosol"/>
    <property type="evidence" value="ECO:0007669"/>
    <property type="project" value="TreeGrafter"/>
</dbReference>
<evidence type="ECO:0000313" key="3">
    <source>
        <dbReference type="EMBL" id="GGI03355.1"/>
    </source>
</evidence>
<evidence type="ECO:0000313" key="4">
    <source>
        <dbReference type="Proteomes" id="UP000650511"/>
    </source>
</evidence>
<dbReference type="PANTHER" id="PTHR35176:SF6">
    <property type="entry name" value="HEME OXYGENASE HI_0854-RELATED"/>
    <property type="match status" value="1"/>
</dbReference>
<dbReference type="PANTHER" id="PTHR35176">
    <property type="entry name" value="HEME OXYGENASE HI_0854-RELATED"/>
    <property type="match status" value="1"/>
</dbReference>
<keyword evidence="1" id="KW-0560">Oxidoreductase</keyword>
<feature type="domain" description="Pyridoxamine 5'-phosphate oxidase N-terminal" evidence="2">
    <location>
        <begin position="11"/>
        <end position="134"/>
    </location>
</feature>
<dbReference type="InterPro" id="IPR012349">
    <property type="entry name" value="Split_barrel_FMN-bd"/>
</dbReference>
<evidence type="ECO:0000259" key="2">
    <source>
        <dbReference type="Pfam" id="PF01243"/>
    </source>
</evidence>
<protein>
    <submittedName>
        <fullName evidence="3">Pyridoxamine 5'-phosphate oxidase</fullName>
    </submittedName>
</protein>
<dbReference type="InterPro" id="IPR052019">
    <property type="entry name" value="F420H2_bilvrd_red/Heme_oxyg"/>
</dbReference>
<name>A0A8J3EWC6_9ACTN</name>
<dbReference type="AlphaFoldDB" id="A0A8J3EWC6"/>
<dbReference type="Proteomes" id="UP000650511">
    <property type="component" value="Unassembled WGS sequence"/>
</dbReference>
<sequence>MGRGSMDSGERDAFLTEERVLRLATVDAQGWPAVVPVWFVWHDGAFWVWNLERARRTARLRAGTRCAFVVDGGRDYGELRGVAGRLDHAFVPDDEVPEAVRRGFARRYFGVEEPVPPADHHAWLRLDPVTLDSWDFRKT</sequence>
<keyword evidence="4" id="KW-1185">Reference proteome</keyword>
<gene>
    <name evidence="3" type="ORF">GCM10011354_03620</name>
</gene>
<dbReference type="Pfam" id="PF01243">
    <property type="entry name" value="PNPOx_N"/>
    <property type="match status" value="1"/>
</dbReference>
<proteinExistence type="predicted"/>
<dbReference type="InterPro" id="IPR011576">
    <property type="entry name" value="Pyridox_Oxase_N"/>
</dbReference>
<reference evidence="3" key="1">
    <citation type="journal article" date="2014" name="Int. J. Syst. Evol. Microbiol.">
        <title>Complete genome sequence of Corynebacterium casei LMG S-19264T (=DSM 44701T), isolated from a smear-ripened cheese.</title>
        <authorList>
            <consortium name="US DOE Joint Genome Institute (JGI-PGF)"/>
            <person name="Walter F."/>
            <person name="Albersmeier A."/>
            <person name="Kalinowski J."/>
            <person name="Ruckert C."/>
        </authorList>
    </citation>
    <scope>NUCLEOTIDE SEQUENCE</scope>
    <source>
        <strain evidence="3">CGMCC 1.14988</strain>
    </source>
</reference>
<dbReference type="GO" id="GO:0016627">
    <property type="term" value="F:oxidoreductase activity, acting on the CH-CH group of donors"/>
    <property type="evidence" value="ECO:0007669"/>
    <property type="project" value="TreeGrafter"/>
</dbReference>
<comment type="caution">
    <text evidence="3">The sequence shown here is derived from an EMBL/GenBank/DDBJ whole genome shotgun (WGS) entry which is preliminary data.</text>
</comment>
<dbReference type="Gene3D" id="2.30.110.10">
    <property type="entry name" value="Electron Transport, Fmn-binding Protein, Chain A"/>
    <property type="match status" value="1"/>
</dbReference>
<reference evidence="3" key="2">
    <citation type="submission" date="2020-09" db="EMBL/GenBank/DDBJ databases">
        <authorList>
            <person name="Sun Q."/>
            <person name="Zhou Y."/>
        </authorList>
    </citation>
    <scope>NUCLEOTIDE SEQUENCE</scope>
    <source>
        <strain evidence="3">CGMCC 1.14988</strain>
    </source>
</reference>
<evidence type="ECO:0000256" key="1">
    <source>
        <dbReference type="ARBA" id="ARBA00023002"/>
    </source>
</evidence>
<dbReference type="SUPFAM" id="SSF50475">
    <property type="entry name" value="FMN-binding split barrel"/>
    <property type="match status" value="1"/>
</dbReference>
<organism evidence="3 4">
    <name type="scientific">Egicoccus halophilus</name>
    <dbReference type="NCBI Taxonomy" id="1670830"/>
    <lineage>
        <taxon>Bacteria</taxon>
        <taxon>Bacillati</taxon>
        <taxon>Actinomycetota</taxon>
        <taxon>Nitriliruptoria</taxon>
        <taxon>Egicoccales</taxon>
        <taxon>Egicoccaceae</taxon>
        <taxon>Egicoccus</taxon>
    </lineage>
</organism>